<accession>A0AAN6USD9</accession>
<proteinExistence type="predicted"/>
<reference evidence="1" key="1">
    <citation type="journal article" date="2023" name="Mol. Phylogenet. Evol.">
        <title>Genome-scale phylogeny and comparative genomics of the fungal order Sordariales.</title>
        <authorList>
            <person name="Hensen N."/>
            <person name="Bonometti L."/>
            <person name="Westerberg I."/>
            <person name="Brannstrom I.O."/>
            <person name="Guillou S."/>
            <person name="Cros-Aarteil S."/>
            <person name="Calhoun S."/>
            <person name="Haridas S."/>
            <person name="Kuo A."/>
            <person name="Mondo S."/>
            <person name="Pangilinan J."/>
            <person name="Riley R."/>
            <person name="LaButti K."/>
            <person name="Andreopoulos B."/>
            <person name="Lipzen A."/>
            <person name="Chen C."/>
            <person name="Yan M."/>
            <person name="Daum C."/>
            <person name="Ng V."/>
            <person name="Clum A."/>
            <person name="Steindorff A."/>
            <person name="Ohm R.A."/>
            <person name="Martin F."/>
            <person name="Silar P."/>
            <person name="Natvig D.O."/>
            <person name="Lalanne C."/>
            <person name="Gautier V."/>
            <person name="Ament-Velasquez S.L."/>
            <person name="Kruys A."/>
            <person name="Hutchinson M.I."/>
            <person name="Powell A.J."/>
            <person name="Barry K."/>
            <person name="Miller A.N."/>
            <person name="Grigoriev I.V."/>
            <person name="Debuchy R."/>
            <person name="Gladieux P."/>
            <person name="Hiltunen Thoren M."/>
            <person name="Johannesson H."/>
        </authorList>
    </citation>
    <scope>NUCLEOTIDE SEQUENCE</scope>
    <source>
        <strain evidence="1">CBS 123565</strain>
    </source>
</reference>
<sequence length="154" mass="17121">MHHTMLCNFVYVHTGRTLATLALFPASHIQNGSLHVRVAQRTVGKIFRWHHHPCGVRSLRRRIHRPPPTIPSLVASPMRGCTPLFADWTSLPVGHLRNAKINEIRSGGGRGSQHEASGVRDLSFVTLQPRLCTDSSTLTGKYLPWSLDSCEGEV</sequence>
<name>A0AAN6USD9_9PEZI</name>
<keyword evidence="2" id="KW-1185">Reference proteome</keyword>
<gene>
    <name evidence="1" type="ORF">BT67DRAFT_129823</name>
</gene>
<protein>
    <submittedName>
        <fullName evidence="1">Uncharacterized protein</fullName>
    </submittedName>
</protein>
<evidence type="ECO:0000313" key="2">
    <source>
        <dbReference type="Proteomes" id="UP001304895"/>
    </source>
</evidence>
<evidence type="ECO:0000313" key="1">
    <source>
        <dbReference type="EMBL" id="KAK4138040.1"/>
    </source>
</evidence>
<dbReference type="AlphaFoldDB" id="A0AAN6USD9"/>
<reference evidence="1" key="2">
    <citation type="submission" date="2023-05" db="EMBL/GenBank/DDBJ databases">
        <authorList>
            <consortium name="Lawrence Berkeley National Laboratory"/>
            <person name="Steindorff A."/>
            <person name="Hensen N."/>
            <person name="Bonometti L."/>
            <person name="Westerberg I."/>
            <person name="Brannstrom I.O."/>
            <person name="Guillou S."/>
            <person name="Cros-Aarteil S."/>
            <person name="Calhoun S."/>
            <person name="Haridas S."/>
            <person name="Kuo A."/>
            <person name="Mondo S."/>
            <person name="Pangilinan J."/>
            <person name="Riley R."/>
            <person name="Labutti K."/>
            <person name="Andreopoulos B."/>
            <person name="Lipzen A."/>
            <person name="Chen C."/>
            <person name="Yanf M."/>
            <person name="Daum C."/>
            <person name="Ng V."/>
            <person name="Clum A."/>
            <person name="Ohm R."/>
            <person name="Martin F."/>
            <person name="Silar P."/>
            <person name="Natvig D."/>
            <person name="Lalanne C."/>
            <person name="Gautier V."/>
            <person name="Ament-Velasquez S.L."/>
            <person name="Kruys A."/>
            <person name="Hutchinson M.I."/>
            <person name="Powell A.J."/>
            <person name="Barry K."/>
            <person name="Miller A.N."/>
            <person name="Grigoriev I.V."/>
            <person name="Debuchy R."/>
            <person name="Gladieux P."/>
            <person name="Thoren M.H."/>
            <person name="Johannesson H."/>
        </authorList>
    </citation>
    <scope>NUCLEOTIDE SEQUENCE</scope>
    <source>
        <strain evidence="1">CBS 123565</strain>
    </source>
</reference>
<dbReference type="Proteomes" id="UP001304895">
    <property type="component" value="Unassembled WGS sequence"/>
</dbReference>
<organism evidence="1 2">
    <name type="scientific">Trichocladium antarcticum</name>
    <dbReference type="NCBI Taxonomy" id="1450529"/>
    <lineage>
        <taxon>Eukaryota</taxon>
        <taxon>Fungi</taxon>
        <taxon>Dikarya</taxon>
        <taxon>Ascomycota</taxon>
        <taxon>Pezizomycotina</taxon>
        <taxon>Sordariomycetes</taxon>
        <taxon>Sordariomycetidae</taxon>
        <taxon>Sordariales</taxon>
        <taxon>Chaetomiaceae</taxon>
        <taxon>Trichocladium</taxon>
    </lineage>
</organism>
<dbReference type="EMBL" id="MU853402">
    <property type="protein sequence ID" value="KAK4138040.1"/>
    <property type="molecule type" value="Genomic_DNA"/>
</dbReference>
<comment type="caution">
    <text evidence="1">The sequence shown here is derived from an EMBL/GenBank/DDBJ whole genome shotgun (WGS) entry which is preliminary data.</text>
</comment>